<evidence type="ECO:0000256" key="12">
    <source>
        <dbReference type="ARBA" id="ARBA00023303"/>
    </source>
</evidence>
<dbReference type="GO" id="GO:0098703">
    <property type="term" value="P:calcium ion import across plasma membrane"/>
    <property type="evidence" value="ECO:0007669"/>
    <property type="project" value="TreeGrafter"/>
</dbReference>
<feature type="transmembrane region" description="Helical" evidence="14">
    <location>
        <begin position="328"/>
        <end position="346"/>
    </location>
</feature>
<keyword evidence="6 14" id="KW-0812">Transmembrane</keyword>
<evidence type="ECO:0000256" key="13">
    <source>
        <dbReference type="PROSITE-ProRule" id="PRU00023"/>
    </source>
</evidence>
<protein>
    <recommendedName>
        <fullName evidence="15">Ion transport domain-containing protein</fullName>
    </recommendedName>
</protein>
<dbReference type="InterPro" id="IPR002110">
    <property type="entry name" value="Ankyrin_rpt"/>
</dbReference>
<dbReference type="Proteomes" id="UP000030746">
    <property type="component" value="Unassembled WGS sequence"/>
</dbReference>
<dbReference type="InterPro" id="IPR036770">
    <property type="entry name" value="Ankyrin_rpt-contain_sf"/>
</dbReference>
<feature type="transmembrane region" description="Helical" evidence="14">
    <location>
        <begin position="398"/>
        <end position="420"/>
    </location>
</feature>
<evidence type="ECO:0000256" key="9">
    <source>
        <dbReference type="ARBA" id="ARBA00022989"/>
    </source>
</evidence>
<name>V3ZUQ3_LOTGI</name>
<dbReference type="PANTHER" id="PTHR10582">
    <property type="entry name" value="TRANSIENT RECEPTOR POTENTIAL ION CHANNEL PROTEIN"/>
    <property type="match status" value="1"/>
</dbReference>
<keyword evidence="3" id="KW-1003">Cell membrane</keyword>
<evidence type="ECO:0000256" key="3">
    <source>
        <dbReference type="ARBA" id="ARBA00022475"/>
    </source>
</evidence>
<feature type="transmembrane region" description="Helical" evidence="14">
    <location>
        <begin position="478"/>
        <end position="499"/>
    </location>
</feature>
<evidence type="ECO:0000259" key="15">
    <source>
        <dbReference type="Pfam" id="PF00520"/>
    </source>
</evidence>
<dbReference type="Pfam" id="PF12796">
    <property type="entry name" value="Ank_2"/>
    <property type="match status" value="1"/>
</dbReference>
<dbReference type="EMBL" id="KB203440">
    <property type="protein sequence ID" value="ESO84661.1"/>
    <property type="molecule type" value="Genomic_DNA"/>
</dbReference>
<proteinExistence type="predicted"/>
<keyword evidence="11 14" id="KW-0472">Membrane</keyword>
<dbReference type="InterPro" id="IPR005821">
    <property type="entry name" value="Ion_trans_dom"/>
</dbReference>
<comment type="subcellular location">
    <subcellularLocation>
        <location evidence="1">Cell membrane</location>
        <topology evidence="1">Multi-pass membrane protein</topology>
    </subcellularLocation>
</comment>
<evidence type="ECO:0000313" key="17">
    <source>
        <dbReference type="Proteomes" id="UP000030746"/>
    </source>
</evidence>
<feature type="repeat" description="ANK" evidence="13">
    <location>
        <begin position="80"/>
        <end position="112"/>
    </location>
</feature>
<dbReference type="GO" id="GO:0005886">
    <property type="term" value="C:plasma membrane"/>
    <property type="evidence" value="ECO:0007669"/>
    <property type="project" value="UniProtKB-SubCell"/>
</dbReference>
<keyword evidence="4" id="KW-0109">Calcium transport</keyword>
<feature type="repeat" description="ANK" evidence="13">
    <location>
        <begin position="47"/>
        <end position="79"/>
    </location>
</feature>
<dbReference type="KEGG" id="lgi:LOTGIDRAFT_168525"/>
<dbReference type="SUPFAM" id="SSF48403">
    <property type="entry name" value="Ankyrin repeat"/>
    <property type="match status" value="1"/>
</dbReference>
<keyword evidence="5" id="KW-0107">Calcium channel</keyword>
<evidence type="ECO:0000256" key="2">
    <source>
        <dbReference type="ARBA" id="ARBA00022448"/>
    </source>
</evidence>
<evidence type="ECO:0000256" key="14">
    <source>
        <dbReference type="SAM" id="Phobius"/>
    </source>
</evidence>
<evidence type="ECO:0000256" key="7">
    <source>
        <dbReference type="ARBA" id="ARBA00022737"/>
    </source>
</evidence>
<dbReference type="PANTHER" id="PTHR10582:SF33">
    <property type="entry name" value="TRANSIENT RECEPTOR POTENTIAL CHANNEL PYREXIA"/>
    <property type="match status" value="1"/>
</dbReference>
<feature type="transmembrane region" description="Helical" evidence="14">
    <location>
        <begin position="358"/>
        <end position="374"/>
    </location>
</feature>
<keyword evidence="9 14" id="KW-1133">Transmembrane helix</keyword>
<keyword evidence="10" id="KW-0406">Ion transport</keyword>
<sequence length="596" mass="69853">MAVASNRALMQYFAKLGQANHDDEYVNLDFIESLLNSGANINCMDKYGQTILHEVARAWHVDVGRFLLEHGADVNKPDAYGRTPLHVASAVDYPEMVNLLIEFKADKESKTLEEEQTPVHYAAKNDACSSLKALAKLGSHEALNQFRSIDRANRKQYVYLNHLVRNQYLHADSEAQSPLLVSVNHRQYQLIMHPVFERLIEVMWSKFGAIGAWKSLILNFVYILLWTVIGVVVEYDDRHNYILPGDWWRILLLICAVGFTMWQVVEELRDYRRSQVSHSKWKSWREREIAKDKKFCHPRWPEEEAFLNRELEMLKEVDQSYFSDMWNVFDWTCYFLLTVCVATHIADVIAHSEHLARWHVRFMSFTIIILWLRLMKNARAFTLLGPFIVMLGHMLKDLLRFVFLYLEFYIPYVCAFWIIFGGDKRAEDDINNPDAGERIVVSGYEYPGQVLFSIFRLTLVDDYDFDNMYLVDSVMATILVWSWLAVSSILCLNLFIALLSDTFQRIYDNAQANSVMQRAITILSFWDSMSKRRKMKFLRYIEAECSPMKDYYDDDLTESGEEDIKKVTIQIKEQLDQIHDSWKFHFGHSLFSNPND</sequence>
<dbReference type="SMART" id="SM00248">
    <property type="entry name" value="ANK"/>
    <property type="match status" value="4"/>
</dbReference>
<dbReference type="RefSeq" id="XP_009064652.1">
    <property type="nucleotide sequence ID" value="XM_009066404.1"/>
</dbReference>
<evidence type="ECO:0000313" key="16">
    <source>
        <dbReference type="EMBL" id="ESO84661.1"/>
    </source>
</evidence>
<evidence type="ECO:0000256" key="1">
    <source>
        <dbReference type="ARBA" id="ARBA00004651"/>
    </source>
</evidence>
<gene>
    <name evidence="16" type="ORF">LOTGIDRAFT_168525</name>
</gene>
<keyword evidence="13" id="KW-0040">ANK repeat</keyword>
<dbReference type="Gene3D" id="1.25.40.20">
    <property type="entry name" value="Ankyrin repeat-containing domain"/>
    <property type="match status" value="1"/>
</dbReference>
<feature type="transmembrane region" description="Helical" evidence="14">
    <location>
        <begin position="216"/>
        <end position="235"/>
    </location>
</feature>
<dbReference type="CTD" id="20240903"/>
<keyword evidence="8" id="KW-0106">Calcium</keyword>
<keyword evidence="12" id="KW-0407">Ion channel</keyword>
<dbReference type="OrthoDB" id="194358at2759"/>
<keyword evidence="17" id="KW-1185">Reference proteome</keyword>
<keyword evidence="7" id="KW-0677">Repeat</keyword>
<dbReference type="AlphaFoldDB" id="V3ZUQ3"/>
<organism evidence="16 17">
    <name type="scientific">Lottia gigantea</name>
    <name type="common">Giant owl limpet</name>
    <dbReference type="NCBI Taxonomy" id="225164"/>
    <lineage>
        <taxon>Eukaryota</taxon>
        <taxon>Metazoa</taxon>
        <taxon>Spiralia</taxon>
        <taxon>Lophotrochozoa</taxon>
        <taxon>Mollusca</taxon>
        <taxon>Gastropoda</taxon>
        <taxon>Patellogastropoda</taxon>
        <taxon>Lottioidea</taxon>
        <taxon>Lottiidae</taxon>
        <taxon>Lottia</taxon>
    </lineage>
</organism>
<evidence type="ECO:0000256" key="8">
    <source>
        <dbReference type="ARBA" id="ARBA00022837"/>
    </source>
</evidence>
<evidence type="ECO:0000256" key="10">
    <source>
        <dbReference type="ARBA" id="ARBA00023065"/>
    </source>
</evidence>
<dbReference type="HOGENOM" id="CLU_018560_0_0_1"/>
<dbReference type="Gene3D" id="1.10.287.70">
    <property type="match status" value="1"/>
</dbReference>
<keyword evidence="2" id="KW-0813">Transport</keyword>
<dbReference type="PROSITE" id="PS50088">
    <property type="entry name" value="ANK_REPEAT"/>
    <property type="match status" value="2"/>
</dbReference>
<dbReference type="GO" id="GO:0005262">
    <property type="term" value="F:calcium channel activity"/>
    <property type="evidence" value="ECO:0007669"/>
    <property type="project" value="UniProtKB-KW"/>
</dbReference>
<dbReference type="PROSITE" id="PS50297">
    <property type="entry name" value="ANK_REP_REGION"/>
    <property type="match status" value="2"/>
</dbReference>
<evidence type="ECO:0000256" key="11">
    <source>
        <dbReference type="ARBA" id="ARBA00023136"/>
    </source>
</evidence>
<dbReference type="OMA" id="NCAPLGE"/>
<evidence type="ECO:0000256" key="5">
    <source>
        <dbReference type="ARBA" id="ARBA00022673"/>
    </source>
</evidence>
<accession>V3ZUQ3</accession>
<evidence type="ECO:0000256" key="6">
    <source>
        <dbReference type="ARBA" id="ARBA00022692"/>
    </source>
</evidence>
<reference evidence="16 17" key="1">
    <citation type="journal article" date="2013" name="Nature">
        <title>Insights into bilaterian evolution from three spiralian genomes.</title>
        <authorList>
            <person name="Simakov O."/>
            <person name="Marletaz F."/>
            <person name="Cho S.J."/>
            <person name="Edsinger-Gonzales E."/>
            <person name="Havlak P."/>
            <person name="Hellsten U."/>
            <person name="Kuo D.H."/>
            <person name="Larsson T."/>
            <person name="Lv J."/>
            <person name="Arendt D."/>
            <person name="Savage R."/>
            <person name="Osoegawa K."/>
            <person name="de Jong P."/>
            <person name="Grimwood J."/>
            <person name="Chapman J.A."/>
            <person name="Shapiro H."/>
            <person name="Aerts A."/>
            <person name="Otillar R.P."/>
            <person name="Terry A.Y."/>
            <person name="Boore J.L."/>
            <person name="Grigoriev I.V."/>
            <person name="Lindberg D.R."/>
            <person name="Seaver E.C."/>
            <person name="Weisblat D.A."/>
            <person name="Putnam N.H."/>
            <person name="Rokhsar D.S."/>
        </authorList>
    </citation>
    <scope>NUCLEOTIDE SEQUENCE [LARGE SCALE GENOMIC DNA]</scope>
</reference>
<dbReference type="InterPro" id="IPR024862">
    <property type="entry name" value="TRPV"/>
</dbReference>
<feature type="domain" description="Ion transport" evidence="15">
    <location>
        <begin position="225"/>
        <end position="510"/>
    </location>
</feature>
<feature type="transmembrane region" description="Helical" evidence="14">
    <location>
        <begin position="247"/>
        <end position="265"/>
    </location>
</feature>
<evidence type="ECO:0000256" key="4">
    <source>
        <dbReference type="ARBA" id="ARBA00022568"/>
    </source>
</evidence>
<dbReference type="Pfam" id="PF00520">
    <property type="entry name" value="Ion_trans"/>
    <property type="match status" value="1"/>
</dbReference>
<dbReference type="GeneID" id="20240903"/>